<evidence type="ECO:0000313" key="5">
    <source>
        <dbReference type="EMBL" id="MFD1949743.1"/>
    </source>
</evidence>
<accession>A0ABW4TUM7</accession>
<sequence>MKDGMIVGIDLGTTNSLVGYWRDGAAQLVPNALGSVLTPSCVSLDDDGSILVGAAALDRLRTHPNRTAAVFKRTMGSTRHTRLGKRDFLPEELSSFVLRALKDDAVAHLGVPVTGAIITVPAYFSDPQRKATRRAAQLAGLGTVRLLNEPTAAAMAYGLQSEAEGTFLIFDLGGGTFDVSVLELFDGVMEVRASAGDNFLGGEDFRQILTDAFLRDAKVPEKALANPAIARRIDANVERAKRALSSEPTAEIALDWDDTHYAASFTTEQFETLSEPLLERLRRPIRIALGDARIAREALDAVVLAGGATRMPMVRREATKLFGRFPVVDIDPDEVIARGAAVQAGLLMRDAALSDRVMTDVAPYSLGTDIRRRLDDGQFVEGWFDPIIPRNTIVPASREKSYIPTSPTSKAMIIDVYQGEARMVRDNIALGRLTVPLPSGNEAERAVDVRFTYDVDGLLEIEARRTGSSEVHRLVLQELESDMSEAEIATRLKALSAIKLHPRETIENRTLLARGERMVEEAQGDAREAIAMAVSQFEAVLERQDPAQVGAARDQLRGQLDWYEGRVFADD</sequence>
<dbReference type="PRINTS" id="PR00301">
    <property type="entry name" value="HEATSHOCK70"/>
</dbReference>
<dbReference type="InterPro" id="IPR043129">
    <property type="entry name" value="ATPase_NBD"/>
</dbReference>
<dbReference type="Gene3D" id="3.90.640.10">
    <property type="entry name" value="Actin, Chain A, domain 4"/>
    <property type="match status" value="1"/>
</dbReference>
<evidence type="ECO:0000256" key="3">
    <source>
        <dbReference type="ARBA" id="ARBA00022840"/>
    </source>
</evidence>
<keyword evidence="6" id="KW-1185">Reference proteome</keyword>
<dbReference type="Proteomes" id="UP001597400">
    <property type="component" value="Unassembled WGS sequence"/>
</dbReference>
<keyword evidence="3 4" id="KW-0067">ATP-binding</keyword>
<protein>
    <submittedName>
        <fullName evidence="5">Hsp70 family protein</fullName>
    </submittedName>
</protein>
<organism evidence="5 6">
    <name type="scientific">Sphingomonas arantia</name>
    <dbReference type="NCBI Taxonomy" id="1460676"/>
    <lineage>
        <taxon>Bacteria</taxon>
        <taxon>Pseudomonadati</taxon>
        <taxon>Pseudomonadota</taxon>
        <taxon>Alphaproteobacteria</taxon>
        <taxon>Sphingomonadales</taxon>
        <taxon>Sphingomonadaceae</taxon>
        <taxon>Sphingomonas</taxon>
    </lineage>
</organism>
<evidence type="ECO:0000313" key="6">
    <source>
        <dbReference type="Proteomes" id="UP001597400"/>
    </source>
</evidence>
<dbReference type="EMBL" id="JBHUGS010000001">
    <property type="protein sequence ID" value="MFD1949743.1"/>
    <property type="molecule type" value="Genomic_DNA"/>
</dbReference>
<dbReference type="SUPFAM" id="SSF100920">
    <property type="entry name" value="Heat shock protein 70kD (HSP70), peptide-binding domain"/>
    <property type="match status" value="1"/>
</dbReference>
<dbReference type="PROSITE" id="PS00297">
    <property type="entry name" value="HSP70_1"/>
    <property type="match status" value="1"/>
</dbReference>
<evidence type="ECO:0000256" key="4">
    <source>
        <dbReference type="RuleBase" id="RU003322"/>
    </source>
</evidence>
<keyword evidence="2 4" id="KW-0547">Nucleotide-binding</keyword>
<reference evidence="6" key="1">
    <citation type="journal article" date="2019" name="Int. J. Syst. Evol. Microbiol.">
        <title>The Global Catalogue of Microorganisms (GCM) 10K type strain sequencing project: providing services to taxonomists for standard genome sequencing and annotation.</title>
        <authorList>
            <consortium name="The Broad Institute Genomics Platform"/>
            <consortium name="The Broad Institute Genome Sequencing Center for Infectious Disease"/>
            <person name="Wu L."/>
            <person name="Ma J."/>
        </authorList>
    </citation>
    <scope>NUCLEOTIDE SEQUENCE [LARGE SCALE GENOMIC DNA]</scope>
    <source>
        <strain evidence="6">CGMCC 1.12702</strain>
    </source>
</reference>
<dbReference type="Gene3D" id="2.60.34.10">
    <property type="entry name" value="Substrate Binding Domain Of DNAk, Chain A, domain 1"/>
    <property type="match status" value="1"/>
</dbReference>
<dbReference type="Gene3D" id="3.30.420.40">
    <property type="match status" value="2"/>
</dbReference>
<dbReference type="InterPro" id="IPR018181">
    <property type="entry name" value="Heat_shock_70_CS"/>
</dbReference>
<evidence type="ECO:0000256" key="1">
    <source>
        <dbReference type="ARBA" id="ARBA00007381"/>
    </source>
</evidence>
<gene>
    <name evidence="5" type="ORF">ACFSGX_03040</name>
</gene>
<dbReference type="Pfam" id="PF00012">
    <property type="entry name" value="HSP70"/>
    <property type="match status" value="2"/>
</dbReference>
<evidence type="ECO:0000256" key="2">
    <source>
        <dbReference type="ARBA" id="ARBA00022741"/>
    </source>
</evidence>
<dbReference type="SUPFAM" id="SSF53067">
    <property type="entry name" value="Actin-like ATPase domain"/>
    <property type="match status" value="2"/>
</dbReference>
<dbReference type="PROSITE" id="PS01036">
    <property type="entry name" value="HSP70_3"/>
    <property type="match status" value="1"/>
</dbReference>
<dbReference type="PROSITE" id="PS00329">
    <property type="entry name" value="HSP70_2"/>
    <property type="match status" value="1"/>
</dbReference>
<dbReference type="InterPro" id="IPR029047">
    <property type="entry name" value="HSP70_peptide-bd_sf"/>
</dbReference>
<comment type="caution">
    <text evidence="5">The sequence shown here is derived from an EMBL/GenBank/DDBJ whole genome shotgun (WGS) entry which is preliminary data.</text>
</comment>
<comment type="similarity">
    <text evidence="1 4">Belongs to the heat shock protein 70 family.</text>
</comment>
<proteinExistence type="inferred from homology"/>
<dbReference type="RefSeq" id="WP_380927375.1">
    <property type="nucleotide sequence ID" value="NZ_JBHUGS010000001.1"/>
</dbReference>
<name>A0ABW4TUM7_9SPHN</name>
<dbReference type="PANTHER" id="PTHR19375">
    <property type="entry name" value="HEAT SHOCK PROTEIN 70KDA"/>
    <property type="match status" value="1"/>
</dbReference>
<dbReference type="InterPro" id="IPR013126">
    <property type="entry name" value="Hsp_70_fam"/>
</dbReference>